<dbReference type="EMBL" id="MU276005">
    <property type="protein sequence ID" value="KAI0043748.1"/>
    <property type="molecule type" value="Genomic_DNA"/>
</dbReference>
<proteinExistence type="predicted"/>
<dbReference type="Proteomes" id="UP000814033">
    <property type="component" value="Unassembled WGS sequence"/>
</dbReference>
<reference evidence="1" key="2">
    <citation type="journal article" date="2022" name="New Phytol.">
        <title>Evolutionary transition to the ectomycorrhizal habit in the genomes of a hyperdiverse lineage of mushroom-forming fungi.</title>
        <authorList>
            <person name="Looney B."/>
            <person name="Miyauchi S."/>
            <person name="Morin E."/>
            <person name="Drula E."/>
            <person name="Courty P.E."/>
            <person name="Kohler A."/>
            <person name="Kuo A."/>
            <person name="LaButti K."/>
            <person name="Pangilinan J."/>
            <person name="Lipzen A."/>
            <person name="Riley R."/>
            <person name="Andreopoulos W."/>
            <person name="He G."/>
            <person name="Johnson J."/>
            <person name="Nolan M."/>
            <person name="Tritt A."/>
            <person name="Barry K.W."/>
            <person name="Grigoriev I.V."/>
            <person name="Nagy L.G."/>
            <person name="Hibbett D."/>
            <person name="Henrissat B."/>
            <person name="Matheny P.B."/>
            <person name="Labbe J."/>
            <person name="Martin F.M."/>
        </authorList>
    </citation>
    <scope>NUCLEOTIDE SEQUENCE</scope>
    <source>
        <strain evidence="1">FP105234-sp</strain>
    </source>
</reference>
<comment type="caution">
    <text evidence="1">The sequence shown here is derived from an EMBL/GenBank/DDBJ whole genome shotgun (WGS) entry which is preliminary data.</text>
</comment>
<feature type="non-terminal residue" evidence="1">
    <location>
        <position position="61"/>
    </location>
</feature>
<name>A0ACB8RJQ1_9AGAM</name>
<reference evidence="1" key="1">
    <citation type="submission" date="2021-02" db="EMBL/GenBank/DDBJ databases">
        <authorList>
            <consortium name="DOE Joint Genome Institute"/>
            <person name="Ahrendt S."/>
            <person name="Looney B.P."/>
            <person name="Miyauchi S."/>
            <person name="Morin E."/>
            <person name="Drula E."/>
            <person name="Courty P.E."/>
            <person name="Chicoki N."/>
            <person name="Fauchery L."/>
            <person name="Kohler A."/>
            <person name="Kuo A."/>
            <person name="Labutti K."/>
            <person name="Pangilinan J."/>
            <person name="Lipzen A."/>
            <person name="Riley R."/>
            <person name="Andreopoulos W."/>
            <person name="He G."/>
            <person name="Johnson J."/>
            <person name="Barry K.W."/>
            <person name="Grigoriev I.V."/>
            <person name="Nagy L."/>
            <person name="Hibbett D."/>
            <person name="Henrissat B."/>
            <person name="Matheny P.B."/>
            <person name="Labbe J."/>
            <person name="Martin F."/>
        </authorList>
    </citation>
    <scope>NUCLEOTIDE SEQUENCE</scope>
    <source>
        <strain evidence="1">FP105234-sp</strain>
    </source>
</reference>
<evidence type="ECO:0000313" key="1">
    <source>
        <dbReference type="EMBL" id="KAI0043748.1"/>
    </source>
</evidence>
<gene>
    <name evidence="1" type="ORF">FA95DRAFT_1469965</name>
</gene>
<accession>A0ACB8RJQ1</accession>
<sequence length="61" mass="7178">LNSALAPVSSLPNEILENIFFEYAVEMDIFSQDWIDIMLVCRHWTNVALNHGKLWAFIYYD</sequence>
<keyword evidence="2" id="KW-1185">Reference proteome</keyword>
<feature type="non-terminal residue" evidence="1">
    <location>
        <position position="1"/>
    </location>
</feature>
<evidence type="ECO:0000313" key="2">
    <source>
        <dbReference type="Proteomes" id="UP000814033"/>
    </source>
</evidence>
<protein>
    <submittedName>
        <fullName evidence="1">Uncharacterized protein</fullName>
    </submittedName>
</protein>
<organism evidence="1 2">
    <name type="scientific">Auriscalpium vulgare</name>
    <dbReference type="NCBI Taxonomy" id="40419"/>
    <lineage>
        <taxon>Eukaryota</taxon>
        <taxon>Fungi</taxon>
        <taxon>Dikarya</taxon>
        <taxon>Basidiomycota</taxon>
        <taxon>Agaricomycotina</taxon>
        <taxon>Agaricomycetes</taxon>
        <taxon>Russulales</taxon>
        <taxon>Auriscalpiaceae</taxon>
        <taxon>Auriscalpium</taxon>
    </lineage>
</organism>